<proteinExistence type="predicted"/>
<dbReference type="PANTHER" id="PTHR48207">
    <property type="entry name" value="SUCCINATE--HYDROXYMETHYLGLUTARATE COA-TRANSFERASE"/>
    <property type="match status" value="1"/>
</dbReference>
<dbReference type="InterPro" id="IPR044855">
    <property type="entry name" value="CoA-Trfase_III_dom3_sf"/>
</dbReference>
<evidence type="ECO:0000313" key="3">
    <source>
        <dbReference type="Proteomes" id="UP000662914"/>
    </source>
</evidence>
<dbReference type="Gene3D" id="3.30.1540.10">
    <property type="entry name" value="formyl-coa transferase, domain 3"/>
    <property type="match status" value="1"/>
</dbReference>
<dbReference type="Pfam" id="PF02515">
    <property type="entry name" value="CoA_transf_3"/>
    <property type="match status" value="1"/>
</dbReference>
<name>A0A809QXK9_9PROT</name>
<keyword evidence="1 2" id="KW-0808">Transferase</keyword>
<dbReference type="AlphaFoldDB" id="A0A809QXK9"/>
<protein>
    <submittedName>
        <fullName evidence="2">CoA transferase</fullName>
    </submittedName>
</protein>
<dbReference type="PANTHER" id="PTHR48207:SF3">
    <property type="entry name" value="SUCCINATE--HYDROXYMETHYLGLUTARATE COA-TRANSFERASE"/>
    <property type="match status" value="1"/>
</dbReference>
<dbReference type="InterPro" id="IPR023606">
    <property type="entry name" value="CoA-Trfase_III_dom_1_sf"/>
</dbReference>
<dbReference type="KEGG" id="ddz:DSYM_08690"/>
<dbReference type="InterPro" id="IPR050483">
    <property type="entry name" value="CoA-transferase_III_domain"/>
</dbReference>
<dbReference type="EMBL" id="AP021857">
    <property type="protein sequence ID" value="BBO20170.1"/>
    <property type="molecule type" value="Genomic_DNA"/>
</dbReference>
<gene>
    <name evidence="2" type="ORF">DSYM_08690</name>
</gene>
<dbReference type="SUPFAM" id="SSF89796">
    <property type="entry name" value="CoA-transferase family III (CaiB/BaiF)"/>
    <property type="match status" value="1"/>
</dbReference>
<dbReference type="Proteomes" id="UP000662914">
    <property type="component" value="Chromosome"/>
</dbReference>
<accession>A0A809QXK9</accession>
<evidence type="ECO:0000256" key="1">
    <source>
        <dbReference type="ARBA" id="ARBA00022679"/>
    </source>
</evidence>
<reference evidence="2" key="1">
    <citation type="journal article" name="DNA Res.">
        <title>The physiological potential of anammox bacteria as revealed by their core genome structure.</title>
        <authorList>
            <person name="Okubo T."/>
            <person name="Toyoda A."/>
            <person name="Fukuhara K."/>
            <person name="Uchiyama I."/>
            <person name="Harigaya Y."/>
            <person name="Kuroiwa M."/>
            <person name="Suzuki T."/>
            <person name="Murakami Y."/>
            <person name="Suwa Y."/>
            <person name="Takami H."/>
        </authorList>
    </citation>
    <scope>NUCLEOTIDE SEQUENCE</scope>
    <source>
        <strain evidence="2">317325-3</strain>
    </source>
</reference>
<organism evidence="2 3">
    <name type="scientific">Candidatus Desulfobacillus denitrificans</name>
    <dbReference type="NCBI Taxonomy" id="2608985"/>
    <lineage>
        <taxon>Bacteria</taxon>
        <taxon>Pseudomonadati</taxon>
        <taxon>Pseudomonadota</taxon>
        <taxon>Betaproteobacteria</taxon>
        <taxon>Candidatus Desulfobacillus</taxon>
    </lineage>
</organism>
<dbReference type="GO" id="GO:0008410">
    <property type="term" value="F:CoA-transferase activity"/>
    <property type="evidence" value="ECO:0007669"/>
    <property type="project" value="TreeGrafter"/>
</dbReference>
<dbReference type="InterPro" id="IPR003673">
    <property type="entry name" value="CoA-Trfase_fam_III"/>
</dbReference>
<sequence length="411" mass="43872">MSGALSHLRILDLSRVLAGPWCTQNLADLGAEVIKIEKPDGGDDTRGWGPPYLKDEAGQDTSESAYYLSCNRGKKSVAVDIAQPEGSRIVRELARHCDVVVENFKVGGLAKYGLDWDSLRVINPRLVYCSITGFGQDGPYAARAGYDFIVQGMGGLMSVTGEADGMPGGGPQKAGVAVADLFTGMYATVAVLAALTFRERTGQGQHIDLALLDAQVAMLANQNMNFLATGEPPARRGNAHPNIVPYQTFATADGHVILAVGNDAQFRRFCELAGCAGLADDARFASNRARVAHREALIPLLEPLLRGRTTRAWVEALEAAGVPCGPINRLNEVFADPQVRHRNMKIDLPHAAAGRVPLVANPIRLSATPLEYAVSPPLLGQHTNEILHDLLGFTAEETARLLRAGVIGAGV</sequence>
<dbReference type="Gene3D" id="3.40.50.10540">
    <property type="entry name" value="Crotonobetainyl-coa:carnitine coa-transferase, domain 1"/>
    <property type="match status" value="1"/>
</dbReference>
<evidence type="ECO:0000313" key="2">
    <source>
        <dbReference type="EMBL" id="BBO20170.1"/>
    </source>
</evidence>